<reference evidence="2 3" key="1">
    <citation type="submission" date="2019-02" db="EMBL/GenBank/DDBJ databases">
        <title>Genome sequencing of the rare red list fungi Dentipellis fragilis.</title>
        <authorList>
            <person name="Buettner E."/>
            <person name="Kellner H."/>
        </authorList>
    </citation>
    <scope>NUCLEOTIDE SEQUENCE [LARGE SCALE GENOMIC DNA]</scope>
    <source>
        <strain evidence="2 3">DSM 105465</strain>
    </source>
</reference>
<accession>A0A4Y9YPD1</accession>
<evidence type="ECO:0000313" key="3">
    <source>
        <dbReference type="Proteomes" id="UP000298327"/>
    </source>
</evidence>
<feature type="region of interest" description="Disordered" evidence="1">
    <location>
        <begin position="1"/>
        <end position="21"/>
    </location>
</feature>
<protein>
    <submittedName>
        <fullName evidence="2">Uncharacterized protein</fullName>
    </submittedName>
</protein>
<gene>
    <name evidence="2" type="ORF">EVG20_g6005</name>
</gene>
<proteinExistence type="predicted"/>
<organism evidence="2 3">
    <name type="scientific">Dentipellis fragilis</name>
    <dbReference type="NCBI Taxonomy" id="205917"/>
    <lineage>
        <taxon>Eukaryota</taxon>
        <taxon>Fungi</taxon>
        <taxon>Dikarya</taxon>
        <taxon>Basidiomycota</taxon>
        <taxon>Agaricomycotina</taxon>
        <taxon>Agaricomycetes</taxon>
        <taxon>Russulales</taxon>
        <taxon>Hericiaceae</taxon>
        <taxon>Dentipellis</taxon>
    </lineage>
</organism>
<keyword evidence="3" id="KW-1185">Reference proteome</keyword>
<evidence type="ECO:0000256" key="1">
    <source>
        <dbReference type="SAM" id="MobiDB-lite"/>
    </source>
</evidence>
<dbReference type="OrthoDB" id="10413973at2759"/>
<comment type="caution">
    <text evidence="2">The sequence shown here is derived from an EMBL/GenBank/DDBJ whole genome shotgun (WGS) entry which is preliminary data.</text>
</comment>
<name>A0A4Y9YPD1_9AGAM</name>
<evidence type="ECO:0000313" key="2">
    <source>
        <dbReference type="EMBL" id="TFY64265.1"/>
    </source>
</evidence>
<sequence>MTGSRHGTDPPDTDVMYTSDDMGNATDTTDFTDATDAMDTRDDYASHYSHSVLKPEYPPLSVGQPPAMTIPLFMYQQLTQVRYFSTAGAYSNLLPSSPEIYAVPLTVVPESSLSTGGSALTMRRASERTTRYPGGLPDDIIFMILLALRDLYRDDRDTDGTARKTWYLAPRVNRTWWRLFLDFNALWTVVDLSFHERLPRGETNRAMRLPTYNRWQTKICRHMQRAGNRTLALCYFQGLKRNMNGELCAIINCWLTQGRVRELQIHDDPGASHLQRSLQLFVRPAWNLETLVIKAVPFEARRDTLSVDYLHKDVKDISKVIGTPPDLFAEIAPKLTTVVLVGCIIPWVSPILRNGLQHFSVQVPNMYMLGRAVRPSMVLSPEEFLPAQLELMQILDSARFSLKYLNLLHALPGSNIDCNGLLQRLELPASCSLTVYCYYRDMDSFPAIASYLASHSARNGDLTVQVDISNNLREADWLRTTTRDYDSEIEFRPHIELQVPDHGLRSIALAPFFESLMQHPGGGAVKRLFLVDTPERGVEDQGRGYFKSKDLLKEFGHPRMDQITDVIYESGKPQIFLDFLRKDRRRIKGFGKPSTAAPLQNLKVLVIKLREIQNSKDVLIGAIGDTIEDRKRRGAPLQKIFLKNCEWIQQDQDIEWVHSLDTRLAEVRWRVDWNGSWVPPVLELTSTADGVHSMSTALIRLSTNCSAGARDDAMTVLLRVIKFKLPSPRYSNSVISHDSVGNNADHMRYSRIAEHEKYKEVVFALSTFETMHLLAPDSLSSVESIHISVSSSTSGFSVMDGFNPNHVPLADYYSVNGAVPPSQQAHGPGYQLPTDQRNGRHNLMAYSHSQMDILPTQISGFAQPITFNNLNSQTQQPLAATDFRGDTVSNTSTTSGNALIYNHSALTPQTLLPRIVRFPTMLPGTVQAHQQQARMPNLPLNPANLFSTSHAAPQTLAPMIPSTVQSLLQPGFTSTMSCTTSSANLSPFAPVVYPSAVQPPNLGLVTSSINVVNASAVSWHFPDNVILRILLALRDLCQEDNEMDKDDWPDTDLRTWLFVPQVNRAWRNVFIAHKPLFGFSVLDISSYKMFSGPTISRPTRKSMDQIKYRIRRAGGAPLTLRFSQGPDERRHLTSQLCALISLLLQRHGQIRELIIFDDFSQDGLRGQLRHLVLPAPYLEILTLKARPFEDELCGDWMAAEYLHGGIIDISEVIPCPSNLLGCTAPRIHTVTFLGCSVPWKSPILRNGLRYLSVQYPNLSHPERVQPSLGVQPSNYLPCQQDLYEILQTASSSLKHLNLLHALPSAEDFTAIDPVSLPQLETLQIAGRSTDCLSFLQYLKPPPSSSLTVFCDRGSVRDVYHLATYLGSQSARNQDTTLQIDISVPHFAKWLRTATSIGGSAADIRPHVELQTPYLGEAAYRYRILRAFFSGFDQHESALKRIILADTPLPSPRHFRGRFTAATLIQALAYPALKRVTGVVYESGDFRPFLRFLEISRNLPSLKLLILKPRVSLKQRIREDSKGSIGDAIGDMVRERQNNQVPLDRIVLMNCDLVKLDSDAEWVSLLAERLSEEGWYVNWDDTQPVPAVLELRNGGSL</sequence>
<dbReference type="EMBL" id="SEOQ01000379">
    <property type="protein sequence ID" value="TFY64265.1"/>
    <property type="molecule type" value="Genomic_DNA"/>
</dbReference>
<dbReference type="Proteomes" id="UP000298327">
    <property type="component" value="Unassembled WGS sequence"/>
</dbReference>